<evidence type="ECO:0000259" key="2">
    <source>
        <dbReference type="PROSITE" id="PS50846"/>
    </source>
</evidence>
<dbReference type="PANTHER" id="PTHR22814">
    <property type="entry name" value="COPPER TRANSPORT PROTEIN ATOX1-RELATED"/>
    <property type="match status" value="1"/>
</dbReference>
<sequence length="109" mass="11163">MARLPGDLLNAKRCDLEAIPPGVEERPAEPACNPPPGGLALGMTTELTITGMTCGHCEKAVRDALQGVPGVQGVQVDRAAGQATVTGDADLQALIRAVTEEGYAAQARA</sequence>
<accession>A0A8H9GMD6</accession>
<dbReference type="CDD" id="cd00371">
    <property type="entry name" value="HMA"/>
    <property type="match status" value="1"/>
</dbReference>
<feature type="domain" description="HMA" evidence="2">
    <location>
        <begin position="43"/>
        <end position="106"/>
    </location>
</feature>
<evidence type="ECO:0000256" key="1">
    <source>
        <dbReference type="ARBA" id="ARBA00022723"/>
    </source>
</evidence>
<dbReference type="PROSITE" id="PS50846">
    <property type="entry name" value="HMA_2"/>
    <property type="match status" value="1"/>
</dbReference>
<dbReference type="InterPro" id="IPR006121">
    <property type="entry name" value="HMA_dom"/>
</dbReference>
<protein>
    <recommendedName>
        <fullName evidence="2">HMA domain-containing protein</fullName>
    </recommendedName>
</protein>
<keyword evidence="4" id="KW-1185">Reference proteome</keyword>
<dbReference type="AlphaFoldDB" id="A0A8H9GMD6"/>
<evidence type="ECO:0000313" key="3">
    <source>
        <dbReference type="EMBL" id="GGM38774.1"/>
    </source>
</evidence>
<name>A0A8H9GMD6_9DEIO</name>
<organism evidence="3 4">
    <name type="scientific">Deinococcus arenae</name>
    <dbReference type="NCBI Taxonomy" id="1452751"/>
    <lineage>
        <taxon>Bacteria</taxon>
        <taxon>Thermotogati</taxon>
        <taxon>Deinococcota</taxon>
        <taxon>Deinococci</taxon>
        <taxon>Deinococcales</taxon>
        <taxon>Deinococcaceae</taxon>
        <taxon>Deinococcus</taxon>
    </lineage>
</organism>
<dbReference type="GO" id="GO:0046872">
    <property type="term" value="F:metal ion binding"/>
    <property type="evidence" value="ECO:0007669"/>
    <property type="project" value="UniProtKB-KW"/>
</dbReference>
<dbReference type="Gene3D" id="3.30.70.100">
    <property type="match status" value="1"/>
</dbReference>
<proteinExistence type="predicted"/>
<reference evidence="4" key="1">
    <citation type="journal article" date="2019" name="Int. J. Syst. Evol. Microbiol.">
        <title>The Global Catalogue of Microorganisms (GCM) 10K type strain sequencing project: providing services to taxonomists for standard genome sequencing and annotation.</title>
        <authorList>
            <consortium name="The Broad Institute Genomics Platform"/>
            <consortium name="The Broad Institute Genome Sequencing Center for Infectious Disease"/>
            <person name="Wu L."/>
            <person name="Ma J."/>
        </authorList>
    </citation>
    <scope>NUCLEOTIDE SEQUENCE [LARGE SCALE GENOMIC DNA]</scope>
    <source>
        <strain evidence="4">JCM 31047</strain>
    </source>
</reference>
<dbReference type="InterPro" id="IPR036163">
    <property type="entry name" value="HMA_dom_sf"/>
</dbReference>
<dbReference type="Proteomes" id="UP000600547">
    <property type="component" value="Unassembled WGS sequence"/>
</dbReference>
<comment type="caution">
    <text evidence="3">The sequence shown here is derived from an EMBL/GenBank/DDBJ whole genome shotgun (WGS) entry which is preliminary data.</text>
</comment>
<dbReference type="Pfam" id="PF00403">
    <property type="entry name" value="HMA"/>
    <property type="match status" value="1"/>
</dbReference>
<keyword evidence="1" id="KW-0479">Metal-binding</keyword>
<dbReference type="EMBL" id="BMQG01000003">
    <property type="protein sequence ID" value="GGM38774.1"/>
    <property type="molecule type" value="Genomic_DNA"/>
</dbReference>
<dbReference type="SUPFAM" id="SSF55008">
    <property type="entry name" value="HMA, heavy metal-associated domain"/>
    <property type="match status" value="1"/>
</dbReference>
<gene>
    <name evidence="3" type="ORF">GCM10008956_14090</name>
</gene>
<dbReference type="PANTHER" id="PTHR22814:SF287">
    <property type="entry name" value="COPPER TRANSPORT PROTEIN ATX1"/>
    <property type="match status" value="1"/>
</dbReference>
<evidence type="ECO:0000313" key="4">
    <source>
        <dbReference type="Proteomes" id="UP000600547"/>
    </source>
</evidence>